<dbReference type="EMBL" id="MU167263">
    <property type="protein sequence ID" value="KAG0146288.1"/>
    <property type="molecule type" value="Genomic_DNA"/>
</dbReference>
<comment type="pathway">
    <text evidence="2">Secondary metabolite biosynthesis.</text>
</comment>
<comment type="subcellular location">
    <subcellularLocation>
        <location evidence="1">Membrane</location>
        <topology evidence="1">Multi-pass membrane protein</topology>
    </subcellularLocation>
</comment>
<dbReference type="GO" id="GO:0008374">
    <property type="term" value="F:O-acyltransferase activity"/>
    <property type="evidence" value="ECO:0007669"/>
    <property type="project" value="InterPro"/>
</dbReference>
<dbReference type="InterPro" id="IPR044851">
    <property type="entry name" value="Wax_synthase"/>
</dbReference>
<sequence length="443" mass="49853">MSTQLGLSRGFGAYLFTVPLTLQVFLRHPFYRSNKVASLLRMALMPVTIYLTLSSERARMLKPREEFLHINLLLVSFLNIHVVCSAIQLGFSKNPPLSTKDWTYQPNEGQEKSPDQWGVSPTPKLIPKPSWGDLIRFGIWFLSSPRYVQTTWAPPTLVVALGPKLCFKDFFLLRLRKALKDHLLFLACWIIAVKLAKHPHGCYGFLSEQCGLGESHLLALLAPYVNALPHTLGTWLLIENMCNVMTFVELAVYRFGPQVLPHALSPGPFDSTLYPPLFPSLWGQSSIRGFWSKGWHSAFRRHITFCVASPVTQLCAPLGRKPSTLIGTLSAMLFSAFFHEYALVSLAPSGDPTYSTAKVWIYSAVAMLLEEIYTMVSGRKVGGWLGKIWTYSLVVLLASHAITKWINFGLGTSGIQPLAHWRWYRYVIPFGPALPERWISSLP</sequence>
<dbReference type="Pfam" id="PF13813">
    <property type="entry name" value="MBOAT_2"/>
    <property type="match status" value="1"/>
</dbReference>
<comment type="similarity">
    <text evidence="3">Belongs to the wax synthase family.</text>
</comment>
<evidence type="ECO:0000256" key="2">
    <source>
        <dbReference type="ARBA" id="ARBA00005179"/>
    </source>
</evidence>
<keyword evidence="5 8" id="KW-0812">Transmembrane</keyword>
<keyword evidence="11" id="KW-1185">Reference proteome</keyword>
<evidence type="ECO:0000256" key="8">
    <source>
        <dbReference type="SAM" id="Phobius"/>
    </source>
</evidence>
<dbReference type="GO" id="GO:0006629">
    <property type="term" value="P:lipid metabolic process"/>
    <property type="evidence" value="ECO:0007669"/>
    <property type="project" value="InterPro"/>
</dbReference>
<proteinExistence type="inferred from homology"/>
<feature type="domain" description="Wax synthase" evidence="9">
    <location>
        <begin position="274"/>
        <end position="349"/>
    </location>
</feature>
<dbReference type="GO" id="GO:0016020">
    <property type="term" value="C:membrane"/>
    <property type="evidence" value="ECO:0007669"/>
    <property type="project" value="UniProtKB-SubCell"/>
</dbReference>
<evidence type="ECO:0000256" key="1">
    <source>
        <dbReference type="ARBA" id="ARBA00004141"/>
    </source>
</evidence>
<evidence type="ECO:0000256" key="4">
    <source>
        <dbReference type="ARBA" id="ARBA00022679"/>
    </source>
</evidence>
<evidence type="ECO:0000313" key="11">
    <source>
        <dbReference type="Proteomes" id="UP000886653"/>
    </source>
</evidence>
<dbReference type="Proteomes" id="UP000886653">
    <property type="component" value="Unassembled WGS sequence"/>
</dbReference>
<reference evidence="10" key="1">
    <citation type="submission" date="2013-11" db="EMBL/GenBank/DDBJ databases">
        <title>Genome sequence of the fusiform rust pathogen reveals effectors for host alternation and coevolution with pine.</title>
        <authorList>
            <consortium name="DOE Joint Genome Institute"/>
            <person name="Smith K."/>
            <person name="Pendleton A."/>
            <person name="Kubisiak T."/>
            <person name="Anderson C."/>
            <person name="Salamov A."/>
            <person name="Aerts A."/>
            <person name="Riley R."/>
            <person name="Clum A."/>
            <person name="Lindquist E."/>
            <person name="Ence D."/>
            <person name="Campbell M."/>
            <person name="Kronenberg Z."/>
            <person name="Feau N."/>
            <person name="Dhillon B."/>
            <person name="Hamelin R."/>
            <person name="Burleigh J."/>
            <person name="Smith J."/>
            <person name="Yandell M."/>
            <person name="Nelson C."/>
            <person name="Grigoriev I."/>
            <person name="Davis J."/>
        </authorList>
    </citation>
    <scope>NUCLEOTIDE SEQUENCE</scope>
    <source>
        <strain evidence="10">G11</strain>
    </source>
</reference>
<evidence type="ECO:0000256" key="7">
    <source>
        <dbReference type="ARBA" id="ARBA00023136"/>
    </source>
</evidence>
<evidence type="ECO:0000256" key="5">
    <source>
        <dbReference type="ARBA" id="ARBA00022692"/>
    </source>
</evidence>
<feature type="transmembrane region" description="Helical" evidence="8">
    <location>
        <begin position="38"/>
        <end position="55"/>
    </location>
</feature>
<keyword evidence="7 8" id="KW-0472">Membrane</keyword>
<keyword evidence="6 8" id="KW-1133">Transmembrane helix</keyword>
<dbReference type="PANTHER" id="PTHR31595:SF57">
    <property type="entry name" value="OS04G0481900 PROTEIN"/>
    <property type="match status" value="1"/>
</dbReference>
<comment type="caution">
    <text evidence="10">The sequence shown here is derived from an EMBL/GenBank/DDBJ whole genome shotgun (WGS) entry which is preliminary data.</text>
</comment>
<dbReference type="InterPro" id="IPR032805">
    <property type="entry name" value="Wax_synthase_dom"/>
</dbReference>
<evidence type="ECO:0000259" key="9">
    <source>
        <dbReference type="Pfam" id="PF13813"/>
    </source>
</evidence>
<name>A0A9P6TD49_9BASI</name>
<feature type="transmembrane region" description="Helical" evidence="8">
    <location>
        <begin position="6"/>
        <end position="26"/>
    </location>
</feature>
<organism evidence="10 11">
    <name type="scientific">Cronartium quercuum f. sp. fusiforme G11</name>
    <dbReference type="NCBI Taxonomy" id="708437"/>
    <lineage>
        <taxon>Eukaryota</taxon>
        <taxon>Fungi</taxon>
        <taxon>Dikarya</taxon>
        <taxon>Basidiomycota</taxon>
        <taxon>Pucciniomycotina</taxon>
        <taxon>Pucciniomycetes</taxon>
        <taxon>Pucciniales</taxon>
        <taxon>Coleosporiaceae</taxon>
        <taxon>Cronartium</taxon>
    </lineage>
</organism>
<gene>
    <name evidence="10" type="ORF">CROQUDRAFT_722983</name>
</gene>
<protein>
    <recommendedName>
        <fullName evidence="9">Wax synthase domain-containing protein</fullName>
    </recommendedName>
</protein>
<dbReference type="AlphaFoldDB" id="A0A9P6TD49"/>
<dbReference type="PANTHER" id="PTHR31595">
    <property type="entry name" value="LONG-CHAIN-ALCOHOL O-FATTY-ACYLTRANSFERASE 3-RELATED"/>
    <property type="match status" value="1"/>
</dbReference>
<dbReference type="OrthoDB" id="1077582at2759"/>
<accession>A0A9P6TD49</accession>
<keyword evidence="4" id="KW-0808">Transferase</keyword>
<evidence type="ECO:0000313" key="10">
    <source>
        <dbReference type="EMBL" id="KAG0146288.1"/>
    </source>
</evidence>
<feature type="transmembrane region" description="Helical" evidence="8">
    <location>
        <begin position="67"/>
        <end position="91"/>
    </location>
</feature>
<evidence type="ECO:0000256" key="3">
    <source>
        <dbReference type="ARBA" id="ARBA00007282"/>
    </source>
</evidence>
<evidence type="ECO:0000256" key="6">
    <source>
        <dbReference type="ARBA" id="ARBA00022989"/>
    </source>
</evidence>